<evidence type="ECO:0000256" key="3">
    <source>
        <dbReference type="SAM" id="Coils"/>
    </source>
</evidence>
<keyword evidence="3" id="KW-0175">Coiled coil</keyword>
<evidence type="ECO:0000313" key="6">
    <source>
        <dbReference type="EMBL" id="VDM95254.1"/>
    </source>
</evidence>
<dbReference type="InterPro" id="IPR023631">
    <property type="entry name" value="Amidase_dom"/>
</dbReference>
<dbReference type="PIRSF" id="PIRSF001221">
    <property type="entry name" value="Amidase_fungi"/>
    <property type="match status" value="1"/>
</dbReference>
<name>A0A0N5CJV5_THECL</name>
<feature type="coiled-coil region" evidence="3">
    <location>
        <begin position="428"/>
        <end position="455"/>
    </location>
</feature>
<feature type="active site" description="Acyl-ester intermediate" evidence="2">
    <location>
        <position position="232"/>
    </location>
</feature>
<dbReference type="InterPro" id="IPR052739">
    <property type="entry name" value="FAAH2"/>
</dbReference>
<dbReference type="InterPro" id="IPR020556">
    <property type="entry name" value="Amidase_CS"/>
</dbReference>
<evidence type="ECO:0000259" key="5">
    <source>
        <dbReference type="Pfam" id="PF01425"/>
    </source>
</evidence>
<keyword evidence="4" id="KW-0812">Transmembrane</keyword>
<feature type="domain" description="Amidase" evidence="5">
    <location>
        <begin position="68"/>
        <end position="522"/>
    </location>
</feature>
<dbReference type="PROSITE" id="PS00571">
    <property type="entry name" value="AMIDASES"/>
    <property type="match status" value="1"/>
</dbReference>
<dbReference type="PANTHER" id="PTHR43372:SF4">
    <property type="entry name" value="FATTY-ACID AMIDE HYDROLASE 2"/>
    <property type="match status" value="1"/>
</dbReference>
<gene>
    <name evidence="6" type="ORF">TCLT_LOCUS327</name>
</gene>
<dbReference type="STRING" id="103827.A0A0N5CJV5"/>
<evidence type="ECO:0000256" key="2">
    <source>
        <dbReference type="PIRSR" id="PIRSR001221-1"/>
    </source>
</evidence>
<keyword evidence="7" id="KW-1185">Reference proteome</keyword>
<dbReference type="PANTHER" id="PTHR43372">
    <property type="entry name" value="FATTY-ACID AMIDE HYDROLASE"/>
    <property type="match status" value="1"/>
</dbReference>
<evidence type="ECO:0000313" key="7">
    <source>
        <dbReference type="Proteomes" id="UP000276776"/>
    </source>
</evidence>
<dbReference type="GO" id="GO:0012505">
    <property type="term" value="C:endomembrane system"/>
    <property type="evidence" value="ECO:0007669"/>
    <property type="project" value="TreeGrafter"/>
</dbReference>
<feature type="transmembrane region" description="Helical" evidence="4">
    <location>
        <begin position="12"/>
        <end position="34"/>
    </location>
</feature>
<dbReference type="OrthoDB" id="6428749at2759"/>
<proteinExistence type="inferred from homology"/>
<dbReference type="Pfam" id="PF01425">
    <property type="entry name" value="Amidase"/>
    <property type="match status" value="1"/>
</dbReference>
<organism evidence="8">
    <name type="scientific">Thelazia callipaeda</name>
    <name type="common">Oriental eyeworm</name>
    <name type="synonym">Parasitic nematode</name>
    <dbReference type="NCBI Taxonomy" id="103827"/>
    <lineage>
        <taxon>Eukaryota</taxon>
        <taxon>Metazoa</taxon>
        <taxon>Ecdysozoa</taxon>
        <taxon>Nematoda</taxon>
        <taxon>Chromadorea</taxon>
        <taxon>Rhabditida</taxon>
        <taxon>Spirurina</taxon>
        <taxon>Spiruromorpha</taxon>
        <taxon>Thelazioidea</taxon>
        <taxon>Thelaziidae</taxon>
        <taxon>Thelazia</taxon>
    </lineage>
</organism>
<dbReference type="InterPro" id="IPR036928">
    <property type="entry name" value="AS_sf"/>
</dbReference>
<evidence type="ECO:0000256" key="1">
    <source>
        <dbReference type="ARBA" id="ARBA00009199"/>
    </source>
</evidence>
<evidence type="ECO:0000256" key="4">
    <source>
        <dbReference type="SAM" id="Phobius"/>
    </source>
</evidence>
<protein>
    <submittedName>
        <fullName evidence="8">Amidase domain-containing protein</fullName>
    </submittedName>
</protein>
<evidence type="ECO:0000313" key="8">
    <source>
        <dbReference type="WBParaSite" id="TCLT_0000032601-mRNA-1"/>
    </source>
</evidence>
<keyword evidence="4" id="KW-0472">Membrane</keyword>
<dbReference type="EMBL" id="UYYF01000021">
    <property type="protein sequence ID" value="VDM95254.1"/>
    <property type="molecule type" value="Genomic_DNA"/>
</dbReference>
<sequence length="541" mass="60806">MPRSMMVAFRRLLFIISRLYFPIVSCFFTFVNYFCTKRCVHAPEDKLLLISATEAAKMIRNREITSVDLIKAYVKRINEVNDIINAVVQMNFEDALVKAQEVDELLDNLDRSTVQFKNLVLEKPLLGVPFTLKDSIEADSLYCTIGILSRKNIVSKKDAVVVQRMKDAGAILLAVTNVPEVCMWWESFNVIYGRTKNPYDSRRIAGGSSGGEAALVASAGSVIGIGSDIAGSIRMPSYFNGIFGLKPTPGVVPIEGHLPLIDGYRTDKMLCIGPICRYAKDLPLLLRIFAGSEGMKLLQLHNSYNMKKIRLFYMEGLKTPLVPEVNEECYRALRKETAIKWFKKSHAVRYLELKYNLSAIRVDLPFAHYALEFFLTSMEDINAPKFSMYMADLKGDVNCFVETLKWLVGNSDHTLPAIITGIADEYFAPFTEKQKQKLKNQRDRLIREVTELLSNDAVLLFPAFPTVAPYHHQPLFVPLNFGYTALWNTLAVPVIQCPVGLNDYNIPLGVQVIGAPGSDFLLISVAQDLEEAFGGWKALQK</sequence>
<dbReference type="WBParaSite" id="TCLT_0000032601-mRNA-1">
    <property type="protein sequence ID" value="TCLT_0000032601-mRNA-1"/>
    <property type="gene ID" value="TCLT_0000032601"/>
</dbReference>
<feature type="active site" description="Charge relay system" evidence="2">
    <location>
        <position position="208"/>
    </location>
</feature>
<keyword evidence="4" id="KW-1133">Transmembrane helix</keyword>
<accession>A0A0N5CJV5</accession>
<dbReference type="SUPFAM" id="SSF75304">
    <property type="entry name" value="Amidase signature (AS) enzymes"/>
    <property type="match status" value="1"/>
</dbReference>
<dbReference type="AlphaFoldDB" id="A0A0N5CJV5"/>
<comment type="similarity">
    <text evidence="1">Belongs to the amidase family.</text>
</comment>
<reference evidence="8" key="1">
    <citation type="submission" date="2017-02" db="UniProtKB">
        <authorList>
            <consortium name="WormBaseParasite"/>
        </authorList>
    </citation>
    <scope>IDENTIFICATION</scope>
</reference>
<dbReference type="Gene3D" id="3.90.1300.10">
    <property type="entry name" value="Amidase signature (AS) domain"/>
    <property type="match status" value="1"/>
</dbReference>
<dbReference type="Proteomes" id="UP000276776">
    <property type="component" value="Unassembled WGS sequence"/>
</dbReference>
<reference evidence="6 7" key="2">
    <citation type="submission" date="2018-11" db="EMBL/GenBank/DDBJ databases">
        <authorList>
            <consortium name="Pathogen Informatics"/>
        </authorList>
    </citation>
    <scope>NUCLEOTIDE SEQUENCE [LARGE SCALE GENOMIC DNA]</scope>
</reference>
<feature type="active site" description="Charge relay system" evidence="2">
    <location>
        <position position="133"/>
    </location>
</feature>
<dbReference type="OMA" id="LNMHEGA"/>